<feature type="active site" evidence="7">
    <location>
        <position position="76"/>
    </location>
</feature>
<evidence type="ECO:0000256" key="6">
    <source>
        <dbReference type="ARBA" id="ARBA00022801"/>
    </source>
</evidence>
<dbReference type="PROSITE" id="PS00760">
    <property type="entry name" value="SPASE_I_2"/>
    <property type="match status" value="1"/>
</dbReference>
<comment type="subcellular location">
    <subcellularLocation>
        <location evidence="2">Cell membrane</location>
        <topology evidence="2">Single-pass type II membrane protein</topology>
    </subcellularLocation>
    <subcellularLocation>
        <location evidence="9">Membrane</location>
        <topology evidence="9">Single-pass type II membrane protein</topology>
    </subcellularLocation>
</comment>
<keyword evidence="8" id="KW-1133">Transmembrane helix</keyword>
<dbReference type="CDD" id="cd06530">
    <property type="entry name" value="S26_SPase_I"/>
    <property type="match status" value="1"/>
</dbReference>
<dbReference type="InterPro" id="IPR019533">
    <property type="entry name" value="Peptidase_S26"/>
</dbReference>
<dbReference type="InterPro" id="IPR036286">
    <property type="entry name" value="LexA/Signal_pep-like_sf"/>
</dbReference>
<evidence type="ECO:0000313" key="12">
    <source>
        <dbReference type="Proteomes" id="UP000018126"/>
    </source>
</evidence>
<dbReference type="PRINTS" id="PR00727">
    <property type="entry name" value="LEADERPTASE"/>
</dbReference>
<keyword evidence="6 8" id="KW-0378">Hydrolase</keyword>
<dbReference type="InterPro" id="IPR019756">
    <property type="entry name" value="Pept_S26A_signal_pept_1_Ser-AS"/>
</dbReference>
<organism evidence="11 12">
    <name type="scientific">Vagococcus lutrae LBD1</name>
    <dbReference type="NCBI Taxonomy" id="1408226"/>
    <lineage>
        <taxon>Bacteria</taxon>
        <taxon>Bacillati</taxon>
        <taxon>Bacillota</taxon>
        <taxon>Bacilli</taxon>
        <taxon>Lactobacillales</taxon>
        <taxon>Enterococcaceae</taxon>
        <taxon>Vagococcus</taxon>
    </lineage>
</organism>
<keyword evidence="12" id="KW-1185">Reference proteome</keyword>
<comment type="similarity">
    <text evidence="3 9">Belongs to the peptidase S26 family.</text>
</comment>
<dbReference type="GO" id="GO:0009003">
    <property type="term" value="F:signal peptidase activity"/>
    <property type="evidence" value="ECO:0007669"/>
    <property type="project" value="UniProtKB-EC"/>
</dbReference>
<keyword evidence="8" id="KW-0812">Transmembrane</keyword>
<sequence>MSAKEWVKEIIWFLGLLAIMLIVKKYIMFPVAVSGHSMDPTLQDRERIMAVKLSKIERFDIVTFPAPDKPGDNYVKRIIGMPGDTVAYDNDKLLINGKEVAEPYLDEYKQSLAEGEVFTMLDTYLLDKSITPTKDDRWVTFFELTDLNGINEAVIPEGKVLVLGDNRPVSKDGRYIGLIDMKDISGELKFSFWPLSKFGMIK</sequence>
<dbReference type="InterPro" id="IPR019757">
    <property type="entry name" value="Pept_S26A_signal_pept_1_Lys-AS"/>
</dbReference>
<dbReference type="STRING" id="1408226.T233_00336"/>
<dbReference type="GO" id="GO:0004252">
    <property type="term" value="F:serine-type endopeptidase activity"/>
    <property type="evidence" value="ECO:0007669"/>
    <property type="project" value="InterPro"/>
</dbReference>
<dbReference type="Proteomes" id="UP000018126">
    <property type="component" value="Unassembled WGS sequence"/>
</dbReference>
<dbReference type="Gene3D" id="2.10.109.10">
    <property type="entry name" value="Umud Fragment, subunit A"/>
    <property type="match status" value="1"/>
</dbReference>
<keyword evidence="5 8" id="KW-0645">Protease</keyword>
<evidence type="ECO:0000256" key="8">
    <source>
        <dbReference type="RuleBase" id="RU003993"/>
    </source>
</evidence>
<dbReference type="RefSeq" id="WP_023605693.1">
    <property type="nucleotide sequence ID" value="NZ_AYSH01000004.1"/>
</dbReference>
<feature type="domain" description="Peptidase S26" evidence="10">
    <location>
        <begin position="5"/>
        <end position="193"/>
    </location>
</feature>
<dbReference type="GO" id="GO:0006465">
    <property type="term" value="P:signal peptide processing"/>
    <property type="evidence" value="ECO:0007669"/>
    <property type="project" value="InterPro"/>
</dbReference>
<evidence type="ECO:0000259" key="10">
    <source>
        <dbReference type="Pfam" id="PF10502"/>
    </source>
</evidence>
<reference evidence="11 12" key="1">
    <citation type="journal article" date="2013" name="Genome Announc.">
        <title>High-Quality Draft Genome Sequence of Vagococcus lutrae Strain LBD1, Isolated from the Largemouth Bass Micropterus salmoides.</title>
        <authorList>
            <person name="Lebreton F."/>
            <person name="Valentino M.D."/>
            <person name="Duncan L.B."/>
            <person name="Zeng Q."/>
            <person name="Manson McGuire A."/>
            <person name="Earl A.M."/>
            <person name="Gilmore M.S."/>
        </authorList>
    </citation>
    <scope>NUCLEOTIDE SEQUENCE [LARGE SCALE GENOMIC DNA]</scope>
    <source>
        <strain evidence="11 12">LBD1</strain>
    </source>
</reference>
<proteinExistence type="inferred from homology"/>
<dbReference type="SUPFAM" id="SSF51306">
    <property type="entry name" value="LexA/Signal peptidase"/>
    <property type="match status" value="1"/>
</dbReference>
<evidence type="ECO:0000256" key="2">
    <source>
        <dbReference type="ARBA" id="ARBA00004401"/>
    </source>
</evidence>
<evidence type="ECO:0000256" key="5">
    <source>
        <dbReference type="ARBA" id="ARBA00022670"/>
    </source>
</evidence>
<dbReference type="PANTHER" id="PTHR43390">
    <property type="entry name" value="SIGNAL PEPTIDASE I"/>
    <property type="match status" value="1"/>
</dbReference>
<dbReference type="PANTHER" id="PTHR43390:SF1">
    <property type="entry name" value="CHLOROPLAST PROCESSING PEPTIDASE"/>
    <property type="match status" value="1"/>
</dbReference>
<accession>V6Q754</accession>
<dbReference type="NCBIfam" id="TIGR02227">
    <property type="entry name" value="sigpep_I_bact"/>
    <property type="match status" value="1"/>
</dbReference>
<evidence type="ECO:0000256" key="7">
    <source>
        <dbReference type="PIRSR" id="PIRSR600223-1"/>
    </source>
</evidence>
<dbReference type="InterPro" id="IPR000223">
    <property type="entry name" value="Pept_S26A_signal_pept_1"/>
</dbReference>
<dbReference type="PATRIC" id="fig|1408226.3.peg.337"/>
<evidence type="ECO:0000256" key="1">
    <source>
        <dbReference type="ARBA" id="ARBA00000677"/>
    </source>
</evidence>
<comment type="caution">
    <text evidence="11">The sequence shown here is derived from an EMBL/GenBank/DDBJ whole genome shotgun (WGS) entry which is preliminary data.</text>
</comment>
<feature type="active site" evidence="7">
    <location>
        <position position="37"/>
    </location>
</feature>
<dbReference type="eggNOG" id="COG0681">
    <property type="taxonomic scope" value="Bacteria"/>
</dbReference>
<name>V6Q754_9ENTE</name>
<feature type="transmembrane region" description="Helical" evidence="8">
    <location>
        <begin position="6"/>
        <end position="23"/>
    </location>
</feature>
<gene>
    <name evidence="11" type="ORF">T233_00336</name>
</gene>
<dbReference type="InterPro" id="IPR019758">
    <property type="entry name" value="Pept_S26A_signal_pept_1_CS"/>
</dbReference>
<evidence type="ECO:0000256" key="3">
    <source>
        <dbReference type="ARBA" id="ARBA00009370"/>
    </source>
</evidence>
<evidence type="ECO:0000256" key="9">
    <source>
        <dbReference type="RuleBase" id="RU362042"/>
    </source>
</evidence>
<evidence type="ECO:0000256" key="4">
    <source>
        <dbReference type="ARBA" id="ARBA00013208"/>
    </source>
</evidence>
<dbReference type="EMBL" id="AYSH01000004">
    <property type="protein sequence ID" value="EST90592.1"/>
    <property type="molecule type" value="Genomic_DNA"/>
</dbReference>
<dbReference type="PROSITE" id="PS00501">
    <property type="entry name" value="SPASE_I_1"/>
    <property type="match status" value="1"/>
</dbReference>
<dbReference type="AlphaFoldDB" id="V6Q754"/>
<dbReference type="EC" id="3.4.21.89" evidence="4 8"/>
<comment type="catalytic activity">
    <reaction evidence="1 8">
        <text>Cleavage of hydrophobic, N-terminal signal or leader sequences from secreted and periplasmic proteins.</text>
        <dbReference type="EC" id="3.4.21.89"/>
    </reaction>
</comment>
<evidence type="ECO:0000313" key="11">
    <source>
        <dbReference type="EMBL" id="EST90592.1"/>
    </source>
</evidence>
<protein>
    <recommendedName>
        <fullName evidence="4 8">Signal peptidase I</fullName>
        <ecNumber evidence="4 8">3.4.21.89</ecNumber>
    </recommendedName>
</protein>
<keyword evidence="8" id="KW-0472">Membrane</keyword>
<dbReference type="Pfam" id="PF10502">
    <property type="entry name" value="Peptidase_S26"/>
    <property type="match status" value="1"/>
</dbReference>
<dbReference type="GO" id="GO:0005886">
    <property type="term" value="C:plasma membrane"/>
    <property type="evidence" value="ECO:0007669"/>
    <property type="project" value="UniProtKB-SubCell"/>
</dbReference>
<dbReference type="PROSITE" id="PS00761">
    <property type="entry name" value="SPASE_I_3"/>
    <property type="match status" value="1"/>
</dbReference>